<organism evidence="1 2">
    <name type="scientific">Dibothriocephalus latus</name>
    <name type="common">Fish tapeworm</name>
    <name type="synonym">Diphyllobothrium latum</name>
    <dbReference type="NCBI Taxonomy" id="60516"/>
    <lineage>
        <taxon>Eukaryota</taxon>
        <taxon>Metazoa</taxon>
        <taxon>Spiralia</taxon>
        <taxon>Lophotrochozoa</taxon>
        <taxon>Platyhelminthes</taxon>
        <taxon>Cestoda</taxon>
        <taxon>Eucestoda</taxon>
        <taxon>Diphyllobothriidea</taxon>
        <taxon>Diphyllobothriidae</taxon>
        <taxon>Dibothriocephalus</taxon>
    </lineage>
</organism>
<dbReference type="EMBL" id="UYRU01070273">
    <property type="protein sequence ID" value="VDN19533.1"/>
    <property type="molecule type" value="Genomic_DNA"/>
</dbReference>
<keyword evidence="2" id="KW-1185">Reference proteome</keyword>
<dbReference type="AlphaFoldDB" id="A0A3P7M827"/>
<dbReference type="OrthoDB" id="10028801at2759"/>
<dbReference type="CDD" id="cd00096">
    <property type="entry name" value="Ig"/>
    <property type="match status" value="1"/>
</dbReference>
<dbReference type="Proteomes" id="UP000281553">
    <property type="component" value="Unassembled WGS sequence"/>
</dbReference>
<evidence type="ECO:0000313" key="1">
    <source>
        <dbReference type="EMBL" id="VDN19533.1"/>
    </source>
</evidence>
<name>A0A3P7M827_DIBLA</name>
<sequence>MQGDPDNGEHDLVITGVTREDAGSFECQVSPTADQPPLRRSTNLSVLGKLINLAYAHSISLESSSGKE</sequence>
<evidence type="ECO:0008006" key="3">
    <source>
        <dbReference type="Google" id="ProtNLM"/>
    </source>
</evidence>
<proteinExistence type="predicted"/>
<dbReference type="InterPro" id="IPR036179">
    <property type="entry name" value="Ig-like_dom_sf"/>
</dbReference>
<accession>A0A3P7M827</accession>
<dbReference type="SUPFAM" id="SSF48726">
    <property type="entry name" value="Immunoglobulin"/>
    <property type="match status" value="1"/>
</dbReference>
<evidence type="ECO:0000313" key="2">
    <source>
        <dbReference type="Proteomes" id="UP000281553"/>
    </source>
</evidence>
<reference evidence="1 2" key="1">
    <citation type="submission" date="2018-11" db="EMBL/GenBank/DDBJ databases">
        <authorList>
            <consortium name="Pathogen Informatics"/>
        </authorList>
    </citation>
    <scope>NUCLEOTIDE SEQUENCE [LARGE SCALE GENOMIC DNA]</scope>
</reference>
<dbReference type="InterPro" id="IPR013783">
    <property type="entry name" value="Ig-like_fold"/>
</dbReference>
<protein>
    <recommendedName>
        <fullName evidence="3">Ig-like domain-containing protein</fullName>
    </recommendedName>
</protein>
<dbReference type="Gene3D" id="2.60.40.10">
    <property type="entry name" value="Immunoglobulins"/>
    <property type="match status" value="1"/>
</dbReference>
<gene>
    <name evidence="1" type="ORF">DILT_LOCUS13437</name>
</gene>